<dbReference type="Gene3D" id="3.40.50.880">
    <property type="match status" value="1"/>
</dbReference>
<evidence type="ECO:0000259" key="2">
    <source>
        <dbReference type="Pfam" id="PF01965"/>
    </source>
</evidence>
<protein>
    <recommendedName>
        <fullName evidence="2">DJ-1/PfpI domain-containing protein</fullName>
    </recommendedName>
</protein>
<dbReference type="AlphaFoldDB" id="A0A0N1ECF3"/>
<name>A0A0N1ECF3_9HELI</name>
<dbReference type="PATRIC" id="fig|35818.11.peg.1826"/>
<sequence>MAKILVPLGKGFEELEAISIIDVLRRAGCQVIIASLKDNLEVLSQGGVKIIADVDVSKVEAIKIDAVVFPGGWEGTENLIECKELRELVLEMDSQRKIIAAICAAPYALFKMGVLKNRNFTCYPSIEKMIDNPNYQDSKNVIHDENIITSKGPATALEFAYYLVKTLVSPQKEKEVKEGMLFI</sequence>
<evidence type="ECO:0000313" key="4">
    <source>
        <dbReference type="Proteomes" id="UP000037997"/>
    </source>
</evidence>
<dbReference type="InterPro" id="IPR050325">
    <property type="entry name" value="Prot/Nucl_acid_deglycase"/>
</dbReference>
<dbReference type="Proteomes" id="UP000037997">
    <property type="component" value="Unassembled WGS sequence"/>
</dbReference>
<dbReference type="NCBIfam" id="TIGR01383">
    <property type="entry name" value="not_thiJ"/>
    <property type="match status" value="1"/>
</dbReference>
<dbReference type="SUPFAM" id="SSF52317">
    <property type="entry name" value="Class I glutamine amidotransferase-like"/>
    <property type="match status" value="1"/>
</dbReference>
<dbReference type="CDD" id="cd03135">
    <property type="entry name" value="GATase1_DJ-1"/>
    <property type="match status" value="1"/>
</dbReference>
<dbReference type="STRING" id="35818.HPU229336_03715"/>
<reference evidence="3 4" key="1">
    <citation type="submission" date="2014-06" db="EMBL/GenBank/DDBJ databases">
        <title>Helicobacter pullorum isolates in fresh chicken meat - phenotypic and genotypic features.</title>
        <authorList>
            <person name="Borges V."/>
            <person name="Santos A."/>
            <person name="Correia C.B."/>
            <person name="Saraiva M."/>
            <person name="Menard A."/>
            <person name="Vieira L."/>
            <person name="Sampaio D.A."/>
            <person name="Gomes J.P."/>
            <person name="Oleastro M."/>
        </authorList>
    </citation>
    <scope>NUCLEOTIDE SEQUENCE [LARGE SCALE GENOMIC DNA]</scope>
    <source>
        <strain evidence="3 4">229334/12</strain>
    </source>
</reference>
<evidence type="ECO:0000256" key="1">
    <source>
        <dbReference type="ARBA" id="ARBA00022737"/>
    </source>
</evidence>
<organism evidence="3 4">
    <name type="scientific">Helicobacter pullorum</name>
    <dbReference type="NCBI Taxonomy" id="35818"/>
    <lineage>
        <taxon>Bacteria</taxon>
        <taxon>Pseudomonadati</taxon>
        <taxon>Campylobacterota</taxon>
        <taxon>Epsilonproteobacteria</taxon>
        <taxon>Campylobacterales</taxon>
        <taxon>Helicobacteraceae</taxon>
        <taxon>Helicobacter</taxon>
    </lineage>
</organism>
<dbReference type="InterPro" id="IPR029062">
    <property type="entry name" value="Class_I_gatase-like"/>
</dbReference>
<feature type="domain" description="DJ-1/PfpI" evidence="2">
    <location>
        <begin position="3"/>
        <end position="165"/>
    </location>
</feature>
<dbReference type="InterPro" id="IPR002818">
    <property type="entry name" value="DJ-1/PfpI"/>
</dbReference>
<dbReference type="FunFam" id="3.40.50.880:FF:000015">
    <property type="entry name" value="Protein DJ-1 homolog C"/>
    <property type="match status" value="1"/>
</dbReference>
<dbReference type="PANTHER" id="PTHR48094">
    <property type="entry name" value="PROTEIN/NUCLEIC ACID DEGLYCASE DJ-1-RELATED"/>
    <property type="match status" value="1"/>
</dbReference>
<accession>A0A0N1ECF3</accession>
<dbReference type="GO" id="GO:0005737">
    <property type="term" value="C:cytoplasm"/>
    <property type="evidence" value="ECO:0007669"/>
    <property type="project" value="TreeGrafter"/>
</dbReference>
<dbReference type="InterPro" id="IPR006287">
    <property type="entry name" value="DJ-1"/>
</dbReference>
<comment type="caution">
    <text evidence="3">The sequence shown here is derived from an EMBL/GenBank/DDBJ whole genome shotgun (WGS) entry which is preliminary data.</text>
</comment>
<dbReference type="Pfam" id="PF01965">
    <property type="entry name" value="DJ-1_PfpI"/>
    <property type="match status" value="1"/>
</dbReference>
<gene>
    <name evidence="3" type="ORF">HPU229334_09245</name>
</gene>
<proteinExistence type="predicted"/>
<dbReference type="EMBL" id="JNOC01000048">
    <property type="protein sequence ID" value="KPH55282.1"/>
    <property type="molecule type" value="Genomic_DNA"/>
</dbReference>
<dbReference type="PANTHER" id="PTHR48094:SF12">
    <property type="entry name" value="PARKINSON DISEASE PROTEIN 7 HOMOLOG"/>
    <property type="match status" value="1"/>
</dbReference>
<evidence type="ECO:0000313" key="3">
    <source>
        <dbReference type="EMBL" id="KPH55282.1"/>
    </source>
</evidence>
<dbReference type="RefSeq" id="WP_054198301.1">
    <property type="nucleotide sequence ID" value="NZ_CAJFGW010000004.1"/>
</dbReference>
<keyword evidence="1" id="KW-0677">Repeat</keyword>